<accession>A0A5C8PMA1</accession>
<dbReference type="InterPro" id="IPR018422">
    <property type="entry name" value="Cation/H_exchanger_CPA1"/>
</dbReference>
<dbReference type="PRINTS" id="PR00103">
    <property type="entry name" value="CAMPKINASE"/>
</dbReference>
<comment type="caution">
    <text evidence="12">The sequence shown here is derived from an EMBL/GenBank/DDBJ whole genome shotgun (WGS) entry which is preliminary data.</text>
</comment>
<dbReference type="InterPro" id="IPR018490">
    <property type="entry name" value="cNMP-bd_dom_sf"/>
</dbReference>
<keyword evidence="6" id="KW-0915">Sodium</keyword>
<feature type="transmembrane region" description="Helical" evidence="10">
    <location>
        <begin position="295"/>
        <end position="319"/>
    </location>
</feature>
<evidence type="ECO:0000256" key="4">
    <source>
        <dbReference type="ARBA" id="ARBA00022692"/>
    </source>
</evidence>
<evidence type="ECO:0000256" key="1">
    <source>
        <dbReference type="ARBA" id="ARBA00004651"/>
    </source>
</evidence>
<feature type="domain" description="Cyclic nucleotide-binding" evidence="11">
    <location>
        <begin position="706"/>
        <end position="820"/>
    </location>
</feature>
<keyword evidence="13" id="KW-1185">Reference proteome</keyword>
<proteinExistence type="predicted"/>
<dbReference type="SMART" id="SM00100">
    <property type="entry name" value="cNMP"/>
    <property type="match status" value="1"/>
</dbReference>
<dbReference type="EMBL" id="VDUZ01000018">
    <property type="protein sequence ID" value="TXL74436.1"/>
    <property type="molecule type" value="Genomic_DNA"/>
</dbReference>
<evidence type="ECO:0000256" key="7">
    <source>
        <dbReference type="ARBA" id="ARBA00023065"/>
    </source>
</evidence>
<dbReference type="PROSITE" id="PS50042">
    <property type="entry name" value="CNMP_BINDING_3"/>
    <property type="match status" value="1"/>
</dbReference>
<dbReference type="InterPro" id="IPR000595">
    <property type="entry name" value="cNMP-bd_dom"/>
</dbReference>
<keyword evidence="7" id="KW-0406">Ion transport</keyword>
<dbReference type="GO" id="GO:0015386">
    <property type="term" value="F:potassium:proton antiporter activity"/>
    <property type="evidence" value="ECO:0007669"/>
    <property type="project" value="TreeGrafter"/>
</dbReference>
<dbReference type="GO" id="GO:0098719">
    <property type="term" value="P:sodium ion import across plasma membrane"/>
    <property type="evidence" value="ECO:0007669"/>
    <property type="project" value="TreeGrafter"/>
</dbReference>
<keyword evidence="3" id="KW-1003">Cell membrane</keyword>
<dbReference type="SUPFAM" id="SSF51206">
    <property type="entry name" value="cAMP-binding domain-like"/>
    <property type="match status" value="1"/>
</dbReference>
<feature type="transmembrane region" description="Helical" evidence="10">
    <location>
        <begin position="362"/>
        <end position="381"/>
    </location>
</feature>
<feature type="transmembrane region" description="Helical" evidence="10">
    <location>
        <begin position="325"/>
        <end position="350"/>
    </location>
</feature>
<dbReference type="InterPro" id="IPR006153">
    <property type="entry name" value="Cation/H_exchanger_TM"/>
</dbReference>
<dbReference type="PANTHER" id="PTHR10110">
    <property type="entry name" value="SODIUM/HYDROGEN EXCHANGER"/>
    <property type="match status" value="1"/>
</dbReference>
<reference evidence="12 13" key="1">
    <citation type="submission" date="2019-06" db="EMBL/GenBank/DDBJ databases">
        <title>New taxonomy in bacterial strain CC-CFT640, isolated from vineyard.</title>
        <authorList>
            <person name="Lin S.-Y."/>
            <person name="Tsai C.-F."/>
            <person name="Young C.-C."/>
        </authorList>
    </citation>
    <scope>NUCLEOTIDE SEQUENCE [LARGE SCALE GENOMIC DNA]</scope>
    <source>
        <strain evidence="12 13">CC-CFT640</strain>
    </source>
</reference>
<sequence length="822" mass="89663">MTEIVVAILAIALALVLVSVLLPVAERLRIPHTVLLAVLGIALGVTGAWLVGETERFGLLGDFFEGLTAVGVSPAAFLYIFLPPLLFTAGLTIDVRRLFDEMSAVLLLAIVAVFVCIGVVGGVVHAVTGIDIFVCLLLGAIVSTTDPAAVIGILREVGAPKRLSILAEGEALFNDAAAIATFTILIDVLVHHIVPDAAAPGLDFLREFVGGIMLGIVLAHVALFIVTRLGGSITGLASVTVGLAYVAYILGDQYLHVSGVVAVVVAALTLATLGPTRLQPHQWEALRHTWHQLEFWANSLIFLLAAIVAVRVLAGIRWWHLVAVAALYIAAFGARALVLFGLLPVLEFFGRVQPVDRRYKTMIVWGGLRGAVTVALALVAYGNDRLPQDVRDFVAIIATLFVLATLFINAPTLRPLMRFFRLNELDETDKALRDRVLLLSWASVAAQVRDVAKVYGADADIAQRLPHLEAGDAAMSAGGDIALPMDKRIAYGLRTLCARERELYLWRFGQQSISRHIATMLVVDADRLIDQVQTDGVAGYALALQQDVMLDRGFRIALWLHQTFGLERPLADRLADRFETLLVERSVMHELIDFNRADMADLLGEPVADKLHALLDERLQGIDGALKALSLQYGDYADTIRAQHLQRIAIRLESAEYDRQRRNFAISQEVYRDLQHALQERRAEAARRPPLRLGLKLTAMVERVPLFAGLAAGEVSAVGRLLRARVVLPGQKIVTRGERGDAMYFIAAGVAQVKLAMGDVELGEGAFFGEVALLEHKPRNADVVAKGVCHLLRLDARDFRRLLAARPDMRQEIESVAAQRRG</sequence>
<feature type="transmembrane region" description="Helical" evidence="10">
    <location>
        <begin position="32"/>
        <end position="52"/>
    </location>
</feature>
<evidence type="ECO:0000313" key="12">
    <source>
        <dbReference type="EMBL" id="TXL74436.1"/>
    </source>
</evidence>
<feature type="transmembrane region" description="Helical" evidence="10">
    <location>
        <begin position="130"/>
        <end position="151"/>
    </location>
</feature>
<feature type="transmembrane region" description="Helical" evidence="10">
    <location>
        <begin position="172"/>
        <end position="193"/>
    </location>
</feature>
<evidence type="ECO:0000256" key="2">
    <source>
        <dbReference type="ARBA" id="ARBA00022448"/>
    </source>
</evidence>
<evidence type="ECO:0000256" key="10">
    <source>
        <dbReference type="SAM" id="Phobius"/>
    </source>
</evidence>
<feature type="transmembrane region" description="Helical" evidence="10">
    <location>
        <begin position="233"/>
        <end position="251"/>
    </location>
</feature>
<evidence type="ECO:0000256" key="6">
    <source>
        <dbReference type="ARBA" id="ARBA00023053"/>
    </source>
</evidence>
<dbReference type="InterPro" id="IPR018488">
    <property type="entry name" value="cNMP-bd_CS"/>
</dbReference>
<evidence type="ECO:0000259" key="11">
    <source>
        <dbReference type="PROSITE" id="PS50042"/>
    </source>
</evidence>
<dbReference type="PROSITE" id="PS00888">
    <property type="entry name" value="CNMP_BINDING_1"/>
    <property type="match status" value="1"/>
</dbReference>
<dbReference type="Proteomes" id="UP000321638">
    <property type="component" value="Unassembled WGS sequence"/>
</dbReference>
<dbReference type="GO" id="GO:0015385">
    <property type="term" value="F:sodium:proton antiporter activity"/>
    <property type="evidence" value="ECO:0007669"/>
    <property type="project" value="InterPro"/>
</dbReference>
<dbReference type="GO" id="GO:0051453">
    <property type="term" value="P:regulation of intracellular pH"/>
    <property type="evidence" value="ECO:0007669"/>
    <property type="project" value="TreeGrafter"/>
</dbReference>
<dbReference type="Gene3D" id="2.60.120.10">
    <property type="entry name" value="Jelly Rolls"/>
    <property type="match status" value="1"/>
</dbReference>
<dbReference type="RefSeq" id="WP_147848115.1">
    <property type="nucleotide sequence ID" value="NZ_VDUZ01000018.1"/>
</dbReference>
<organism evidence="12 13">
    <name type="scientific">Vineibacter terrae</name>
    <dbReference type="NCBI Taxonomy" id="2586908"/>
    <lineage>
        <taxon>Bacteria</taxon>
        <taxon>Pseudomonadati</taxon>
        <taxon>Pseudomonadota</taxon>
        <taxon>Alphaproteobacteria</taxon>
        <taxon>Hyphomicrobiales</taxon>
        <taxon>Vineibacter</taxon>
    </lineage>
</organism>
<evidence type="ECO:0000256" key="5">
    <source>
        <dbReference type="ARBA" id="ARBA00022989"/>
    </source>
</evidence>
<feature type="transmembrane region" description="Helical" evidence="10">
    <location>
        <begin position="393"/>
        <end position="413"/>
    </location>
</feature>
<dbReference type="InterPro" id="IPR014710">
    <property type="entry name" value="RmlC-like_jellyroll"/>
</dbReference>
<dbReference type="CDD" id="cd00038">
    <property type="entry name" value="CAP_ED"/>
    <property type="match status" value="1"/>
</dbReference>
<gene>
    <name evidence="12" type="ORF">FHP25_16860</name>
</gene>
<keyword evidence="8 10" id="KW-0472">Membrane</keyword>
<keyword evidence="4 10" id="KW-0812">Transmembrane</keyword>
<dbReference type="Pfam" id="PF00999">
    <property type="entry name" value="Na_H_Exchanger"/>
    <property type="match status" value="1"/>
</dbReference>
<feature type="transmembrane region" description="Helical" evidence="10">
    <location>
        <begin position="208"/>
        <end position="226"/>
    </location>
</feature>
<dbReference type="OrthoDB" id="9809206at2"/>
<name>A0A5C8PMA1_9HYPH</name>
<protein>
    <submittedName>
        <fullName evidence="12">Cyclic nucleotide-binding domain-containing protein</fullName>
    </submittedName>
</protein>
<dbReference type="PANTHER" id="PTHR10110:SF86">
    <property type="entry name" value="SODIUM_HYDROGEN EXCHANGER 7"/>
    <property type="match status" value="1"/>
</dbReference>
<dbReference type="AlphaFoldDB" id="A0A5C8PMA1"/>
<feature type="transmembrane region" description="Helical" evidence="10">
    <location>
        <begin position="105"/>
        <end position="124"/>
    </location>
</feature>
<evidence type="ECO:0000256" key="9">
    <source>
        <dbReference type="ARBA" id="ARBA00023201"/>
    </source>
</evidence>
<keyword evidence="5 10" id="KW-1133">Transmembrane helix</keyword>
<dbReference type="Pfam" id="PF00027">
    <property type="entry name" value="cNMP_binding"/>
    <property type="match status" value="1"/>
</dbReference>
<feature type="transmembrane region" description="Helical" evidence="10">
    <location>
        <begin position="72"/>
        <end position="93"/>
    </location>
</feature>
<dbReference type="GO" id="GO:0005886">
    <property type="term" value="C:plasma membrane"/>
    <property type="evidence" value="ECO:0007669"/>
    <property type="project" value="UniProtKB-SubCell"/>
</dbReference>
<keyword evidence="9" id="KW-0739">Sodium transport</keyword>
<keyword evidence="2" id="KW-0813">Transport</keyword>
<evidence type="ECO:0000256" key="3">
    <source>
        <dbReference type="ARBA" id="ARBA00022475"/>
    </source>
</evidence>
<dbReference type="Gene3D" id="6.10.140.1330">
    <property type="match status" value="1"/>
</dbReference>
<evidence type="ECO:0000256" key="8">
    <source>
        <dbReference type="ARBA" id="ARBA00023136"/>
    </source>
</evidence>
<evidence type="ECO:0000313" key="13">
    <source>
        <dbReference type="Proteomes" id="UP000321638"/>
    </source>
</evidence>
<comment type="subcellular location">
    <subcellularLocation>
        <location evidence="1">Cell membrane</location>
        <topology evidence="1">Multi-pass membrane protein</topology>
    </subcellularLocation>
</comment>
<feature type="transmembrane region" description="Helical" evidence="10">
    <location>
        <begin position="6"/>
        <end position="25"/>
    </location>
</feature>